<dbReference type="Pfam" id="PF13175">
    <property type="entry name" value="AAA_15"/>
    <property type="match status" value="2"/>
</dbReference>
<dbReference type="Proteomes" id="UP001212498">
    <property type="component" value="Unassembled WGS sequence"/>
</dbReference>
<dbReference type="InterPro" id="IPR041685">
    <property type="entry name" value="AAA_GajA/Old/RecF-like"/>
</dbReference>
<dbReference type="RefSeq" id="WP_271275219.1">
    <property type="nucleotide sequence ID" value="NZ_BAABFD010000022.1"/>
</dbReference>
<organism evidence="3 4">
    <name type="scientific">Nonomuraea ferruginea</name>
    <dbReference type="NCBI Taxonomy" id="46174"/>
    <lineage>
        <taxon>Bacteria</taxon>
        <taxon>Bacillati</taxon>
        <taxon>Actinomycetota</taxon>
        <taxon>Actinomycetes</taxon>
        <taxon>Streptosporangiales</taxon>
        <taxon>Streptosporangiaceae</taxon>
        <taxon>Nonomuraea</taxon>
    </lineage>
</organism>
<dbReference type="EMBL" id="JAPNUD010000006">
    <property type="protein sequence ID" value="MDA0639765.1"/>
    <property type="molecule type" value="Genomic_DNA"/>
</dbReference>
<feature type="domain" description="DUF3696" evidence="1">
    <location>
        <begin position="405"/>
        <end position="447"/>
    </location>
</feature>
<feature type="domain" description="Endonuclease GajA/Old nuclease/RecF-like AAA" evidence="2">
    <location>
        <begin position="1"/>
        <end position="64"/>
    </location>
</feature>
<dbReference type="InterPro" id="IPR027417">
    <property type="entry name" value="P-loop_NTPase"/>
</dbReference>
<dbReference type="PIRSF" id="PIRSF034888">
    <property type="entry name" value="P-loop_UCP034888"/>
    <property type="match status" value="1"/>
</dbReference>
<reference evidence="3 4" key="1">
    <citation type="submission" date="2022-11" db="EMBL/GenBank/DDBJ databases">
        <title>Nonomuraea corallina sp. nov., a new species of the genus Nonomuraea isolated from sea side sediment in Thai sea.</title>
        <authorList>
            <person name="Ngamcharungchit C."/>
            <person name="Matsumoto A."/>
            <person name="Suriyachadkun C."/>
            <person name="Panbangred W."/>
            <person name="Inahashi Y."/>
            <person name="Intra B."/>
        </authorList>
    </citation>
    <scope>NUCLEOTIDE SEQUENCE [LARGE SCALE GENOMIC DNA]</scope>
    <source>
        <strain evidence="3 4">DSM 43553</strain>
    </source>
</reference>
<dbReference type="InterPro" id="IPR014592">
    <property type="entry name" value="P-loop_UCP034888"/>
</dbReference>
<comment type="caution">
    <text evidence="3">The sequence shown here is derived from an EMBL/GenBank/DDBJ whole genome shotgun (WGS) entry which is preliminary data.</text>
</comment>
<accession>A0ABT4SRU4</accession>
<evidence type="ECO:0000313" key="4">
    <source>
        <dbReference type="Proteomes" id="UP001212498"/>
    </source>
</evidence>
<evidence type="ECO:0000259" key="2">
    <source>
        <dbReference type="Pfam" id="PF13175"/>
    </source>
</evidence>
<dbReference type="SUPFAM" id="SSF52540">
    <property type="entry name" value="P-loop containing nucleoside triphosphate hydrolases"/>
    <property type="match status" value="1"/>
</dbReference>
<dbReference type="InterPro" id="IPR022532">
    <property type="entry name" value="DUF3696"/>
</dbReference>
<sequence length="467" mass="52608">MITHLRLQNFKAWEDSGNVKFGPITAFFGSNSSGKTSFLQSMLLLKQTAESADRGRVFDLGGSASLVSLGTFNDITFRHDPERTVGIDIGWHEDEPFEIRNTETKRRNIIATSSDLSLSALVREVRSFPVVQRVEYGLGDFRFSLTRSRIGKDEYSLESNHYPFKRVSGRPWPLPSPGKFYSFPDQVRAYFQNAAFLSDLELQFEKLCSRIYYLGPLRQDPARQYIWSGGRPIDVGRRGELAVEALIASQADKKTNARGFVHRKDGPRRTKLITVEEHVASWLQELGLIHSFAVESVDDRGTLYRVQVRRSAESTPVLLTDVGFGVSQVLPVLVLLAYAPERSTVLLEQPEIHLHPAVQSGLADVIIEVAKVRNIQVVVESHSEHFLMRLQRRIAERDVGRGIRLEPEDCLLYFCQTTGAAATISRLGIDSFGNITNWPDDFFGNQFEEAAAMSRAARRRATEEKTA</sequence>
<keyword evidence="4" id="KW-1185">Reference proteome</keyword>
<dbReference type="Gene3D" id="3.40.50.300">
    <property type="entry name" value="P-loop containing nucleotide triphosphate hydrolases"/>
    <property type="match status" value="1"/>
</dbReference>
<evidence type="ECO:0000313" key="3">
    <source>
        <dbReference type="EMBL" id="MDA0639765.1"/>
    </source>
</evidence>
<evidence type="ECO:0000259" key="1">
    <source>
        <dbReference type="Pfam" id="PF12476"/>
    </source>
</evidence>
<feature type="domain" description="Endonuclease GajA/Old nuclease/RecF-like AAA" evidence="2">
    <location>
        <begin position="305"/>
        <end position="386"/>
    </location>
</feature>
<dbReference type="InterPro" id="IPR051396">
    <property type="entry name" value="Bact_Antivir_Def_Nuclease"/>
</dbReference>
<dbReference type="PANTHER" id="PTHR43581:SF2">
    <property type="entry name" value="EXCINUCLEASE ATPASE SUBUNIT"/>
    <property type="match status" value="1"/>
</dbReference>
<proteinExistence type="predicted"/>
<gene>
    <name evidence="3" type="ORF">OUY24_03940</name>
</gene>
<dbReference type="PANTHER" id="PTHR43581">
    <property type="entry name" value="ATP/GTP PHOSPHATASE"/>
    <property type="match status" value="1"/>
</dbReference>
<dbReference type="Pfam" id="PF12476">
    <property type="entry name" value="DUF3696"/>
    <property type="match status" value="1"/>
</dbReference>
<protein>
    <submittedName>
        <fullName evidence="3">DUF3696 domain-containing protein</fullName>
    </submittedName>
</protein>
<name>A0ABT4SRU4_9ACTN</name>